<protein>
    <submittedName>
        <fullName evidence="1">Uncharacterized protein</fullName>
    </submittedName>
</protein>
<gene>
    <name evidence="1" type="ORF">OCBIM_22020777mg</name>
</gene>
<evidence type="ECO:0000313" key="1">
    <source>
        <dbReference type="EMBL" id="KOF85147.1"/>
    </source>
</evidence>
<proteinExistence type="predicted"/>
<dbReference type="AlphaFoldDB" id="A0A0L8H7I1"/>
<reference evidence="1" key="1">
    <citation type="submission" date="2015-07" db="EMBL/GenBank/DDBJ databases">
        <title>MeaNS - Measles Nucleotide Surveillance Program.</title>
        <authorList>
            <person name="Tran T."/>
            <person name="Druce J."/>
        </authorList>
    </citation>
    <scope>NUCLEOTIDE SEQUENCE</scope>
    <source>
        <strain evidence="1">UCB-OBI-ISO-001</strain>
        <tissue evidence="1">Gonad</tissue>
    </source>
</reference>
<organism evidence="1">
    <name type="scientific">Octopus bimaculoides</name>
    <name type="common">California two-spotted octopus</name>
    <dbReference type="NCBI Taxonomy" id="37653"/>
    <lineage>
        <taxon>Eukaryota</taxon>
        <taxon>Metazoa</taxon>
        <taxon>Spiralia</taxon>
        <taxon>Lophotrochozoa</taxon>
        <taxon>Mollusca</taxon>
        <taxon>Cephalopoda</taxon>
        <taxon>Coleoidea</taxon>
        <taxon>Octopodiformes</taxon>
        <taxon>Octopoda</taxon>
        <taxon>Incirrata</taxon>
        <taxon>Octopodidae</taxon>
        <taxon>Octopus</taxon>
    </lineage>
</organism>
<sequence>MYVCMYVCTINNIKIKQNLLKAIFITEGKLVQGTKKKKKHKDKWRIYIQNILKKNKTHTHTNK</sequence>
<name>A0A0L8H7I1_OCTBM</name>
<accession>A0A0L8H7I1</accession>
<dbReference type="EMBL" id="KQ418964">
    <property type="protein sequence ID" value="KOF85147.1"/>
    <property type="molecule type" value="Genomic_DNA"/>
</dbReference>